<protein>
    <recommendedName>
        <fullName evidence="1">Myb-like domain-containing protein</fullName>
    </recommendedName>
</protein>
<dbReference type="Proteomes" id="UP000886595">
    <property type="component" value="Unassembled WGS sequence"/>
</dbReference>
<evidence type="ECO:0000259" key="1">
    <source>
        <dbReference type="PROSITE" id="PS50090"/>
    </source>
</evidence>
<name>A0A8X7QCZ8_BRACI</name>
<dbReference type="PROSITE" id="PS50090">
    <property type="entry name" value="MYB_LIKE"/>
    <property type="match status" value="1"/>
</dbReference>
<evidence type="ECO:0000313" key="2">
    <source>
        <dbReference type="EMBL" id="KAG2268114.1"/>
    </source>
</evidence>
<dbReference type="EMBL" id="JAAMPC010000013">
    <property type="protein sequence ID" value="KAG2268114.1"/>
    <property type="molecule type" value="Genomic_DNA"/>
</dbReference>
<keyword evidence="3" id="KW-1185">Reference proteome</keyword>
<dbReference type="InterPro" id="IPR001005">
    <property type="entry name" value="SANT/Myb"/>
</dbReference>
<reference evidence="2 3" key="1">
    <citation type="submission" date="2020-02" db="EMBL/GenBank/DDBJ databases">
        <authorList>
            <person name="Ma Q."/>
            <person name="Huang Y."/>
            <person name="Song X."/>
            <person name="Pei D."/>
        </authorList>
    </citation>
    <scope>NUCLEOTIDE SEQUENCE [LARGE SCALE GENOMIC DNA]</scope>
    <source>
        <strain evidence="2">Sxm20200214</strain>
        <tissue evidence="2">Leaf</tissue>
    </source>
</reference>
<gene>
    <name evidence="2" type="ORF">Bca52824_062669</name>
</gene>
<organism evidence="2 3">
    <name type="scientific">Brassica carinata</name>
    <name type="common">Ethiopian mustard</name>
    <name type="synonym">Abyssinian cabbage</name>
    <dbReference type="NCBI Taxonomy" id="52824"/>
    <lineage>
        <taxon>Eukaryota</taxon>
        <taxon>Viridiplantae</taxon>
        <taxon>Streptophyta</taxon>
        <taxon>Embryophyta</taxon>
        <taxon>Tracheophyta</taxon>
        <taxon>Spermatophyta</taxon>
        <taxon>Magnoliopsida</taxon>
        <taxon>eudicotyledons</taxon>
        <taxon>Gunneridae</taxon>
        <taxon>Pentapetalae</taxon>
        <taxon>rosids</taxon>
        <taxon>malvids</taxon>
        <taxon>Brassicales</taxon>
        <taxon>Brassicaceae</taxon>
        <taxon>Brassiceae</taxon>
        <taxon>Brassica</taxon>
    </lineage>
</organism>
<sequence>MDSYPSSQTSKFVDLLNSQQTISFGNYEDTASQASVGNLGTDAGGETGTERRERMQWTPADDIMLISAWLNTSKDPVVSNEQKSSTFWTRVATFFAASQKVSGCEPRVGNNCKQRWHKINDLVCKFCGAYEDATRQRRSGQNDNDVLKLAHEIFFNNHRKKFNLEYAWNELKNDQK</sequence>
<dbReference type="PANTHER" id="PTHR45023">
    <property type="match status" value="1"/>
</dbReference>
<comment type="caution">
    <text evidence="2">The sequence shown here is derived from an EMBL/GenBank/DDBJ whole genome shotgun (WGS) entry which is preliminary data.</text>
</comment>
<proteinExistence type="predicted"/>
<evidence type="ECO:0000313" key="3">
    <source>
        <dbReference type="Proteomes" id="UP000886595"/>
    </source>
</evidence>
<dbReference type="AlphaFoldDB" id="A0A8X7QCZ8"/>
<dbReference type="OrthoDB" id="1104301at2759"/>
<accession>A0A8X7QCZ8</accession>
<feature type="domain" description="Myb-like" evidence="1">
    <location>
        <begin position="49"/>
        <end position="120"/>
    </location>
</feature>
<dbReference type="PANTHER" id="PTHR45023:SF4">
    <property type="entry name" value="GLYCINE-RICH PROTEIN-RELATED"/>
    <property type="match status" value="1"/>
</dbReference>